<evidence type="ECO:0000313" key="2">
    <source>
        <dbReference type="Proteomes" id="UP000307602"/>
    </source>
</evidence>
<dbReference type="RefSeq" id="WP_135875187.1">
    <property type="nucleotide sequence ID" value="NZ_SRSO01000002.1"/>
</dbReference>
<accession>A0A4S1E1K6</accession>
<sequence length="296" mass="34679">MTQFFKYIIGVILIVLASLYVADKVYTHINSVYYSDTKFQFIRSFQDKKVDYIFLGSSRVENGINPLVIDSITGGHAVNFAVQSSKISDMLLILKLLDEYNVSYQKVFIQIDYIYNFQNQYSNVLDYELIPFYNSNKVIQNHLDKSNKFNSFEFSFPFMRYALYDQKNGFRRLVSNFKKSPSAFSYNNGFKELHGTSSKNTHDLPSYIIENNSDFENLKAYIFKNKINASYFCSPIRRDTKNLDFIDKLTQKIPDLINYTGIIKNEAYFIDNIHLNEKGAYKFSEIFANYILNQSY</sequence>
<reference evidence="1 2" key="1">
    <citation type="submission" date="2019-04" db="EMBL/GenBank/DDBJ databases">
        <authorList>
            <person name="Liu A."/>
        </authorList>
    </citation>
    <scope>NUCLEOTIDE SEQUENCE [LARGE SCALE GENOMIC DNA]</scope>
    <source>
        <strain evidence="1 2">RZ03</strain>
    </source>
</reference>
<evidence type="ECO:0008006" key="3">
    <source>
        <dbReference type="Google" id="ProtNLM"/>
    </source>
</evidence>
<dbReference type="AlphaFoldDB" id="A0A4S1E1K6"/>
<name>A0A4S1E1K6_9FLAO</name>
<dbReference type="OrthoDB" id="7297045at2"/>
<proteinExistence type="predicted"/>
<dbReference type="EMBL" id="SRSO01000002">
    <property type="protein sequence ID" value="TGV04430.1"/>
    <property type="molecule type" value="Genomic_DNA"/>
</dbReference>
<keyword evidence="2" id="KW-1185">Reference proteome</keyword>
<comment type="caution">
    <text evidence="1">The sequence shown here is derived from an EMBL/GenBank/DDBJ whole genome shotgun (WGS) entry which is preliminary data.</text>
</comment>
<dbReference type="Proteomes" id="UP000307602">
    <property type="component" value="Unassembled WGS sequence"/>
</dbReference>
<evidence type="ECO:0000313" key="1">
    <source>
        <dbReference type="EMBL" id="TGV04430.1"/>
    </source>
</evidence>
<organism evidence="1 2">
    <name type="scientific">Flavivirga rizhaonensis</name>
    <dbReference type="NCBI Taxonomy" id="2559571"/>
    <lineage>
        <taxon>Bacteria</taxon>
        <taxon>Pseudomonadati</taxon>
        <taxon>Bacteroidota</taxon>
        <taxon>Flavobacteriia</taxon>
        <taxon>Flavobacteriales</taxon>
        <taxon>Flavobacteriaceae</taxon>
        <taxon>Flavivirga</taxon>
    </lineage>
</organism>
<gene>
    <name evidence="1" type="ORF">EM932_02585</name>
</gene>
<protein>
    <recommendedName>
        <fullName evidence="3">SGNH/GDSL hydrolase family protein</fullName>
    </recommendedName>
</protein>